<gene>
    <name evidence="1" type="ORF">GAO09_16480</name>
</gene>
<organism evidence="1 2">
    <name type="scientific">Endobacterium cereale</name>
    <dbReference type="NCBI Taxonomy" id="2663029"/>
    <lineage>
        <taxon>Bacteria</taxon>
        <taxon>Pseudomonadati</taxon>
        <taxon>Pseudomonadota</taxon>
        <taxon>Alphaproteobacteria</taxon>
        <taxon>Hyphomicrobiales</taxon>
        <taxon>Rhizobiaceae</taxon>
        <taxon>Endobacterium</taxon>
    </lineage>
</organism>
<sequence length="124" mass="14060">MTNPRDASAILFWTNETDPSLAEPDSARRLSDRSRNQRVVRVIARKDGWADIRFGSEKFSVSETCLTVIEPLQMDVGDTVAFSAGHGTIRDILWHFKDGVPNYYLEQSGKKLSKRYLTADLVRV</sequence>
<dbReference type="Proteomes" id="UP000435138">
    <property type="component" value="Unassembled WGS sequence"/>
</dbReference>
<protein>
    <submittedName>
        <fullName evidence="1">Uncharacterized protein</fullName>
    </submittedName>
</protein>
<evidence type="ECO:0000313" key="2">
    <source>
        <dbReference type="Proteomes" id="UP000435138"/>
    </source>
</evidence>
<dbReference type="EMBL" id="WIXI01000045">
    <property type="protein sequence ID" value="MQY47633.1"/>
    <property type="molecule type" value="Genomic_DNA"/>
</dbReference>
<evidence type="ECO:0000313" key="1">
    <source>
        <dbReference type="EMBL" id="MQY47633.1"/>
    </source>
</evidence>
<keyword evidence="2" id="KW-1185">Reference proteome</keyword>
<dbReference type="RefSeq" id="WP_153355100.1">
    <property type="nucleotide sequence ID" value="NZ_JAYKOO010000007.1"/>
</dbReference>
<name>A0A6A8A8P8_9HYPH</name>
<accession>A0A6A8A8P8</accession>
<comment type="caution">
    <text evidence="1">The sequence shown here is derived from an EMBL/GenBank/DDBJ whole genome shotgun (WGS) entry which is preliminary data.</text>
</comment>
<reference evidence="1 2" key="1">
    <citation type="submission" date="2019-11" db="EMBL/GenBank/DDBJ databases">
        <title>Genome analysis of Rhizobacterium cereale a novel genus and species isolated from maize roots in North Spain.</title>
        <authorList>
            <person name="Menendez E."/>
            <person name="Flores-Felix J.D."/>
            <person name="Ramirez-Bahena M.-H."/>
            <person name="Igual J.M."/>
            <person name="Garcia-Fraile P."/>
            <person name="Peix A."/>
            <person name="Velazquez E."/>
        </authorList>
    </citation>
    <scope>NUCLEOTIDE SEQUENCE [LARGE SCALE GENOMIC DNA]</scope>
    <source>
        <strain evidence="1 2">RZME27</strain>
    </source>
</reference>
<proteinExistence type="predicted"/>
<dbReference type="AlphaFoldDB" id="A0A6A8A8P8"/>